<organism evidence="1 2">
    <name type="scientific">Pararhodospirillum photometricum DSM 122</name>
    <dbReference type="NCBI Taxonomy" id="1150469"/>
    <lineage>
        <taxon>Bacteria</taxon>
        <taxon>Pseudomonadati</taxon>
        <taxon>Pseudomonadota</taxon>
        <taxon>Alphaproteobacteria</taxon>
        <taxon>Rhodospirillales</taxon>
        <taxon>Rhodospirillaceae</taxon>
        <taxon>Pararhodospirillum</taxon>
    </lineage>
</organism>
<reference evidence="1 2" key="1">
    <citation type="submission" date="2012-02" db="EMBL/GenBank/DDBJ databases">
        <title>Shotgun genome sequence of Phaeospirillum photometricum DSM 122.</title>
        <authorList>
            <person name="Duquesne K."/>
            <person name="Sturgis J."/>
        </authorList>
    </citation>
    <scope>NUCLEOTIDE SEQUENCE [LARGE SCALE GENOMIC DNA]</scope>
    <source>
        <strain evidence="2">DSM122</strain>
    </source>
</reference>
<dbReference type="HOGENOM" id="CLU_2466982_0_0_5"/>
<name>H6SRX2_PARPM</name>
<dbReference type="KEGG" id="rpm:RSPPHO_01025"/>
<evidence type="ECO:0000313" key="1">
    <source>
        <dbReference type="EMBL" id="CCG07651.1"/>
    </source>
</evidence>
<dbReference type="PATRIC" id="fig|1150469.3.peg.1169"/>
<accession>H6SRX2</accession>
<dbReference type="Proteomes" id="UP000033220">
    <property type="component" value="Chromosome DSM 122"/>
</dbReference>
<gene>
    <name evidence="1" type="ORF">RSPPHO_01025</name>
</gene>
<keyword evidence="2" id="KW-1185">Reference proteome</keyword>
<protein>
    <submittedName>
        <fullName evidence="1">Uncharacterized protein</fullName>
    </submittedName>
</protein>
<dbReference type="STRING" id="1150469.RSPPHO_01025"/>
<sequence length="88" mass="9184">MRRAPVYSVSRHVCEGLMNDREPLSGTTTVASALRGLGGTPRLSDDTAAVLASPLASSRQQGVAGDPQGIDALMEGGRRLLARPQRGV</sequence>
<evidence type="ECO:0000313" key="2">
    <source>
        <dbReference type="Proteomes" id="UP000033220"/>
    </source>
</evidence>
<dbReference type="EMBL" id="HE663493">
    <property type="protein sequence ID" value="CCG07651.1"/>
    <property type="molecule type" value="Genomic_DNA"/>
</dbReference>
<proteinExistence type="predicted"/>
<dbReference type="AlphaFoldDB" id="H6SRX2"/>